<dbReference type="GO" id="GO:0006465">
    <property type="term" value="P:signal peptide processing"/>
    <property type="evidence" value="ECO:0007669"/>
    <property type="project" value="InterPro"/>
</dbReference>
<organism evidence="2">
    <name type="scientific">Sulfurisphaera javensis</name>
    <dbReference type="NCBI Taxonomy" id="2049879"/>
    <lineage>
        <taxon>Archaea</taxon>
        <taxon>Thermoproteota</taxon>
        <taxon>Thermoprotei</taxon>
        <taxon>Sulfolobales</taxon>
        <taxon>Sulfolobaceae</taxon>
        <taxon>Sulfurisphaera</taxon>
    </lineage>
</organism>
<proteinExistence type="predicted"/>
<evidence type="ECO:0000256" key="1">
    <source>
        <dbReference type="SAM" id="Phobius"/>
    </source>
</evidence>
<dbReference type="CDD" id="cd06530">
    <property type="entry name" value="S26_SPase_I"/>
    <property type="match status" value="1"/>
</dbReference>
<accession>A0AAT9GVA4</accession>
<dbReference type="SUPFAM" id="SSF51306">
    <property type="entry name" value="LexA/Signal peptidase"/>
    <property type="match status" value="1"/>
</dbReference>
<reference evidence="2" key="1">
    <citation type="submission" date="2024-03" db="EMBL/GenBank/DDBJ databases">
        <title>Complete genome sequence of Sulfurisphaera javensis strain KD-1.</title>
        <authorList>
            <person name="Sakai H."/>
            <person name="Nur N."/>
            <person name="Suwanto A."/>
            <person name="Kurosawa N."/>
        </authorList>
    </citation>
    <scope>NUCLEOTIDE SEQUENCE</scope>
    <source>
        <strain evidence="2">KD-1</strain>
    </source>
</reference>
<dbReference type="GO" id="GO:0004252">
    <property type="term" value="F:serine-type endopeptidase activity"/>
    <property type="evidence" value="ECO:0007669"/>
    <property type="project" value="InterPro"/>
</dbReference>
<dbReference type="InterPro" id="IPR019533">
    <property type="entry name" value="Peptidase_S26"/>
</dbReference>
<evidence type="ECO:0000313" key="2">
    <source>
        <dbReference type="EMBL" id="BFH74817.1"/>
    </source>
</evidence>
<keyword evidence="1" id="KW-0472">Membrane</keyword>
<dbReference type="InterPro" id="IPR036286">
    <property type="entry name" value="LexA/Signal_pep-like_sf"/>
</dbReference>
<dbReference type="KEGG" id="sjv:SJAV_27610"/>
<keyword evidence="1" id="KW-0812">Transmembrane</keyword>
<feature type="transmembrane region" description="Helical" evidence="1">
    <location>
        <begin position="98"/>
        <end position="116"/>
    </location>
</feature>
<name>A0AAT9GVA4_9CREN</name>
<gene>
    <name evidence="2" type="ORF">SJAV_27610</name>
</gene>
<dbReference type="AlphaFoldDB" id="A0AAT9GVA4"/>
<sequence>MYPLLKPGDLVFIMPLIGEPHVGEIVAYKPPFLNIYIVHEIINVTPQGYITKGINNQEPDPWIVKRSWIKGFVPEIFGQPIVIPDLGYVISYIRGTNGYIYGIIFLSIIYVISEILDRNNIVMRNRKRRVEIPSSHIAMTFFVLSFFTFIIFFIPHAIYGTIVWNSVLGAPSVPVVLSPNLGAVPPNTYIPVIYNVHVSEHIIPLVVLYTRNPYLSPPNIYVLSNSTKVTFLLNTSSKGLHSITFGLAFIPEFLPPVVLEYLFQINSLLPFIVEGIEVSSVISLIVYLVTKFVENNII</sequence>
<feature type="transmembrane region" description="Helical" evidence="1">
    <location>
        <begin position="268"/>
        <end position="289"/>
    </location>
</feature>
<protein>
    <submittedName>
        <fullName evidence="2">S26 family signal peptidase</fullName>
    </submittedName>
</protein>
<keyword evidence="1" id="KW-1133">Transmembrane helix</keyword>
<dbReference type="EMBL" id="AP031322">
    <property type="protein sequence ID" value="BFH74817.1"/>
    <property type="molecule type" value="Genomic_DNA"/>
</dbReference>
<feature type="transmembrane region" description="Helical" evidence="1">
    <location>
        <begin position="137"/>
        <end position="159"/>
    </location>
</feature>